<evidence type="ECO:0000313" key="1">
    <source>
        <dbReference type="EMBL" id="SKB09562.1"/>
    </source>
</evidence>
<dbReference type="RefSeq" id="WP_078816236.1">
    <property type="nucleotide sequence ID" value="NZ_FUYE01000045.1"/>
</dbReference>
<reference evidence="2" key="1">
    <citation type="submission" date="2017-02" db="EMBL/GenBank/DDBJ databases">
        <authorList>
            <person name="Varghese N."/>
            <person name="Submissions S."/>
        </authorList>
    </citation>
    <scope>NUCLEOTIDE SEQUENCE [LARGE SCALE GENOMIC DNA]</scope>
    <source>
        <strain evidence="2">ATCC 700200</strain>
    </source>
</reference>
<dbReference type="AlphaFoldDB" id="A0A1T4Z6A5"/>
<sequence length="148" mass="16238">MTLPTPKEECEKLMREVLPFAKRMLHEHGEFFPYGGTLSADGLIAHVGASEEGNDRPKSKTLIAFLKSQFKGSALRGEIIASAVVFDVLIKSPASGDKVDAIQINLDHMSGYTAEVMFPYQFVEGTVSYSPPFAQKGAREIFPVNSEQ</sequence>
<name>A0A1T4Z6A5_9BACT</name>
<organism evidence="1 2">
    <name type="scientific">Prosthecobacter debontii</name>
    <dbReference type="NCBI Taxonomy" id="48467"/>
    <lineage>
        <taxon>Bacteria</taxon>
        <taxon>Pseudomonadati</taxon>
        <taxon>Verrucomicrobiota</taxon>
        <taxon>Verrucomicrobiia</taxon>
        <taxon>Verrucomicrobiales</taxon>
        <taxon>Verrucomicrobiaceae</taxon>
        <taxon>Prosthecobacter</taxon>
    </lineage>
</organism>
<accession>A0A1T4Z6A5</accession>
<keyword evidence="2" id="KW-1185">Reference proteome</keyword>
<dbReference type="OrthoDB" id="673682at2"/>
<proteinExistence type="predicted"/>
<evidence type="ECO:0000313" key="2">
    <source>
        <dbReference type="Proteomes" id="UP000190774"/>
    </source>
</evidence>
<dbReference type="Proteomes" id="UP000190774">
    <property type="component" value="Unassembled WGS sequence"/>
</dbReference>
<protein>
    <submittedName>
        <fullName evidence="1">Uncharacterized protein</fullName>
    </submittedName>
</protein>
<dbReference type="EMBL" id="FUYE01000045">
    <property type="protein sequence ID" value="SKB09562.1"/>
    <property type="molecule type" value="Genomic_DNA"/>
</dbReference>
<gene>
    <name evidence="1" type="ORF">SAMN02745166_05159</name>
</gene>